<dbReference type="Proteomes" id="UP000255165">
    <property type="component" value="Unassembled WGS sequence"/>
</dbReference>
<reference evidence="2" key="1">
    <citation type="submission" date="2018-06" db="EMBL/GenBank/DDBJ databases">
        <authorList>
            <person name="Feng T."/>
            <person name="Jeon C.O."/>
        </authorList>
    </citation>
    <scope>NUCLEOTIDE SEQUENCE [LARGE SCALE GENOMIC DNA]</scope>
    <source>
        <strain evidence="2">S23</strain>
    </source>
</reference>
<evidence type="ECO:0008006" key="3">
    <source>
        <dbReference type="Google" id="ProtNLM"/>
    </source>
</evidence>
<dbReference type="Gene3D" id="3.90.105.10">
    <property type="entry name" value="Molybdopterin biosynthesis moea protein, domain 2"/>
    <property type="match status" value="1"/>
</dbReference>
<evidence type="ECO:0000313" key="2">
    <source>
        <dbReference type="Proteomes" id="UP000255165"/>
    </source>
</evidence>
<accession>A0A370NPX4</accession>
<dbReference type="InterPro" id="IPR036633">
    <property type="entry name" value="Prn/Lys/Arg_de-COase_C_sf"/>
</dbReference>
<gene>
    <name evidence="1" type="ORF">DN412_24875</name>
</gene>
<dbReference type="RefSeq" id="WP_115214022.1">
    <property type="nucleotide sequence ID" value="NZ_QKWJ01000037.1"/>
</dbReference>
<proteinExistence type="predicted"/>
<sequence>MSNVHLEIRHGCNRSDGTEDLIPYPPGFPIMVPGQVITPETIAFMRKLDVREIHGYNAARGLELLRPDALDALKQGRG</sequence>
<dbReference type="EMBL" id="QKWJ01000037">
    <property type="protein sequence ID" value="RDK07670.1"/>
    <property type="molecule type" value="Genomic_DNA"/>
</dbReference>
<dbReference type="GO" id="GO:0003824">
    <property type="term" value="F:catalytic activity"/>
    <property type="evidence" value="ECO:0007669"/>
    <property type="project" value="InterPro"/>
</dbReference>
<comment type="caution">
    <text evidence="1">The sequence shown here is derived from an EMBL/GenBank/DDBJ whole genome shotgun (WGS) entry which is preliminary data.</text>
</comment>
<name>A0A370NPX4_9BURK</name>
<dbReference type="AlphaFoldDB" id="A0A370NPX4"/>
<dbReference type="SUPFAM" id="SSF55904">
    <property type="entry name" value="Ornithine decarboxylase C-terminal domain"/>
    <property type="match status" value="1"/>
</dbReference>
<organism evidence="1 2">
    <name type="scientific">Cupriavidus lacunae</name>
    <dbReference type="NCBI Taxonomy" id="2666307"/>
    <lineage>
        <taxon>Bacteria</taxon>
        <taxon>Pseudomonadati</taxon>
        <taxon>Pseudomonadota</taxon>
        <taxon>Betaproteobacteria</taxon>
        <taxon>Burkholderiales</taxon>
        <taxon>Burkholderiaceae</taxon>
        <taxon>Cupriavidus</taxon>
    </lineage>
</organism>
<keyword evidence="2" id="KW-1185">Reference proteome</keyword>
<evidence type="ECO:0000313" key="1">
    <source>
        <dbReference type="EMBL" id="RDK07670.1"/>
    </source>
</evidence>
<protein>
    <recommendedName>
        <fullName evidence="3">Orn/Lys/Arg decarboxylase C-terminal domain-containing protein</fullName>
    </recommendedName>
</protein>